<evidence type="ECO:0000256" key="1">
    <source>
        <dbReference type="SAM" id="MobiDB-lite"/>
    </source>
</evidence>
<feature type="region of interest" description="Disordered" evidence="1">
    <location>
        <begin position="1"/>
        <end position="30"/>
    </location>
</feature>
<feature type="region of interest" description="Disordered" evidence="1">
    <location>
        <begin position="470"/>
        <end position="565"/>
    </location>
</feature>
<feature type="region of interest" description="Disordered" evidence="1">
    <location>
        <begin position="134"/>
        <end position="240"/>
    </location>
</feature>
<feature type="compositionally biased region" description="Polar residues" evidence="1">
    <location>
        <begin position="166"/>
        <end position="193"/>
    </location>
</feature>
<organism evidence="3 4">
    <name type="scientific">Riccia sorocarpa</name>
    <dbReference type="NCBI Taxonomy" id="122646"/>
    <lineage>
        <taxon>Eukaryota</taxon>
        <taxon>Viridiplantae</taxon>
        <taxon>Streptophyta</taxon>
        <taxon>Embryophyta</taxon>
        <taxon>Marchantiophyta</taxon>
        <taxon>Marchantiopsida</taxon>
        <taxon>Marchantiidae</taxon>
        <taxon>Marchantiales</taxon>
        <taxon>Ricciaceae</taxon>
        <taxon>Riccia</taxon>
    </lineage>
</organism>
<comment type="caution">
    <text evidence="3">The sequence shown here is derived from an EMBL/GenBank/DDBJ whole genome shotgun (WGS) entry which is preliminary data.</text>
</comment>
<name>A0ABD3H3Q3_9MARC</name>
<keyword evidence="2" id="KW-0812">Transmembrane</keyword>
<feature type="compositionally biased region" description="Basic and acidic residues" evidence="1">
    <location>
        <begin position="209"/>
        <end position="219"/>
    </location>
</feature>
<feature type="compositionally biased region" description="Basic and acidic residues" evidence="1">
    <location>
        <begin position="13"/>
        <end position="26"/>
    </location>
</feature>
<dbReference type="EMBL" id="JBJQOH010000006">
    <property type="protein sequence ID" value="KAL3685566.1"/>
    <property type="molecule type" value="Genomic_DNA"/>
</dbReference>
<feature type="transmembrane region" description="Helical" evidence="2">
    <location>
        <begin position="268"/>
        <end position="294"/>
    </location>
</feature>
<feature type="region of interest" description="Disordered" evidence="1">
    <location>
        <begin position="628"/>
        <end position="702"/>
    </location>
</feature>
<protein>
    <submittedName>
        <fullName evidence="3">Uncharacterized protein</fullName>
    </submittedName>
</protein>
<feature type="transmembrane region" description="Helical" evidence="2">
    <location>
        <begin position="755"/>
        <end position="783"/>
    </location>
</feature>
<dbReference type="AlphaFoldDB" id="A0ABD3H3Q3"/>
<feature type="compositionally biased region" description="Basic residues" evidence="1">
    <location>
        <begin position="504"/>
        <end position="518"/>
    </location>
</feature>
<accession>A0ABD3H3Q3</accession>
<proteinExistence type="predicted"/>
<reference evidence="3 4" key="1">
    <citation type="submission" date="2024-09" db="EMBL/GenBank/DDBJ databases">
        <title>Chromosome-scale assembly of Riccia sorocarpa.</title>
        <authorList>
            <person name="Paukszto L."/>
        </authorList>
    </citation>
    <scope>NUCLEOTIDE SEQUENCE [LARGE SCALE GENOMIC DNA]</scope>
    <source>
        <strain evidence="3">LP-2024</strain>
        <tissue evidence="3">Aerial parts of the thallus</tissue>
    </source>
</reference>
<evidence type="ECO:0000256" key="2">
    <source>
        <dbReference type="SAM" id="Phobius"/>
    </source>
</evidence>
<feature type="compositionally biased region" description="Low complexity" evidence="1">
    <location>
        <begin position="634"/>
        <end position="645"/>
    </location>
</feature>
<sequence>MIGQYRNDGSADWVRDGNLRPVEKNRGRNPGGYYNHVSNFRCLRGGNQIQTTTAEEEMSFWPRLRKRSSRARRKASRPNPYSGIGLDKLAQAHSEFDAQRARFAAEKGVPVSAVRFASGSARGWILLPRSAISPSPEEAHYDPSSSGPPSNASSASSSPERSGSRTPASSSTNPPLTTPHQQKLTPLTESVSNGRLEPRIADSNNSESSTERATTEGKDTGAPAPFLSTVSETPVADSSRTTFTEARGLTTLTKDWAWNSKLSQTATVVLVSLGVFFSTTFLSSGVLSVILSFWNALRASSVRALTLVATYLLSAVRKPPFLLLKQSSTTILNVVSTTSPSNSQEDQDEMKVTAASPLSVIPPLKEPDVADSPRSSFAFPVLSRDSSVSTPIFRIQQRGDDPFQAQGGNVITITDAVVPKLKPIITSVRVVAVSSQPGSPAAAFEVGSKGCHKLKSKIFKCSSSKKITPAATNSNLSVDEGDSMEVESPLTQSPSAAEDSPSRSKCRKKLSFKSRRSKSLLQPTEVENHPTGKFTPTEIELEDPNPPPEGSSSPEVLISRNPNNDDIAVLNGGNNKLKGSKSCELKLAFKNLKKKKHRSHELYPTSEFQPLALEAAAVKDLEELAFPFNHESDSSPSGSGASGSSTPVNQPGSGPRSEKRKSGLAKLLSGDSCKSREGNASPPPPPSNTTTTTTTSWFSKSTASPISRVEKSTFMDYRPELRQVRTVVGRAPSPAPGRGEPIRNLVLDSDISGTFLVLAVLALLLIGKVPAILGTACLCLVLSHVQKFLSHNMTPLQRERLAASRGGSASPEFSRIRGSSAGSGDVQSSDYRKKVLIEGFLQRGKGRMMA</sequence>
<feature type="compositionally biased region" description="Low complexity" evidence="1">
    <location>
        <begin position="143"/>
        <end position="165"/>
    </location>
</feature>
<feature type="compositionally biased region" description="Basic residues" evidence="1">
    <location>
        <begin position="66"/>
        <end position="76"/>
    </location>
</feature>
<feature type="region of interest" description="Disordered" evidence="1">
    <location>
        <begin position="800"/>
        <end position="827"/>
    </location>
</feature>
<evidence type="ECO:0000313" key="4">
    <source>
        <dbReference type="Proteomes" id="UP001633002"/>
    </source>
</evidence>
<feature type="region of interest" description="Disordered" evidence="1">
    <location>
        <begin position="66"/>
        <end position="85"/>
    </location>
</feature>
<feature type="compositionally biased region" description="Polar residues" evidence="1">
    <location>
        <begin position="228"/>
        <end position="240"/>
    </location>
</feature>
<keyword evidence="2" id="KW-0472">Membrane</keyword>
<keyword evidence="2" id="KW-1133">Transmembrane helix</keyword>
<evidence type="ECO:0000313" key="3">
    <source>
        <dbReference type="EMBL" id="KAL3685566.1"/>
    </source>
</evidence>
<feature type="compositionally biased region" description="Low complexity" evidence="1">
    <location>
        <begin position="688"/>
        <end position="702"/>
    </location>
</feature>
<dbReference type="Proteomes" id="UP001633002">
    <property type="component" value="Unassembled WGS sequence"/>
</dbReference>
<keyword evidence="4" id="KW-1185">Reference proteome</keyword>
<gene>
    <name evidence="3" type="ORF">R1sor_003588</name>
</gene>